<dbReference type="PANTHER" id="PTHR15907">
    <property type="entry name" value="DUF614 FAMILY PROTEIN-RELATED"/>
    <property type="match status" value="1"/>
</dbReference>
<comment type="caution">
    <text evidence="2">The sequence shown here is derived from an EMBL/GenBank/DDBJ whole genome shotgun (WGS) entry which is preliminary data.</text>
</comment>
<feature type="transmembrane region" description="Helical" evidence="1">
    <location>
        <begin position="56"/>
        <end position="75"/>
    </location>
</feature>
<keyword evidence="3" id="KW-1185">Reference proteome</keyword>
<name>A0AAE1MG03_9FABA</name>
<evidence type="ECO:0000313" key="2">
    <source>
        <dbReference type="EMBL" id="KAK4263770.1"/>
    </source>
</evidence>
<dbReference type="Pfam" id="PF04749">
    <property type="entry name" value="PLAC8"/>
    <property type="match status" value="1"/>
</dbReference>
<dbReference type="InterPro" id="IPR006461">
    <property type="entry name" value="PLAC_motif_containing"/>
</dbReference>
<sequence>MQLAPATAGPWSTGLCDCPEDCRSCWLTMFCPCVAFGRIAEALDHGTVPCVVSGSLYVVLMVASIMGCCCMCNFYSCMYRTKLRQQYLLEEQPCNDLLVHLVFEFCALCQEYRELQNRGYFMSLGWQGNVEMQRRMALNIMQPVGLEGGMLR</sequence>
<keyword evidence="1" id="KW-1133">Transmembrane helix</keyword>
<dbReference type="Proteomes" id="UP001293593">
    <property type="component" value="Unassembled WGS sequence"/>
</dbReference>
<gene>
    <name evidence="2" type="ORF">QN277_029143</name>
</gene>
<keyword evidence="1" id="KW-0812">Transmembrane</keyword>
<accession>A0AAE1MG03</accession>
<evidence type="ECO:0000256" key="1">
    <source>
        <dbReference type="SAM" id="Phobius"/>
    </source>
</evidence>
<evidence type="ECO:0000313" key="3">
    <source>
        <dbReference type="Proteomes" id="UP001293593"/>
    </source>
</evidence>
<organism evidence="2 3">
    <name type="scientific">Acacia crassicarpa</name>
    <name type="common">northern wattle</name>
    <dbReference type="NCBI Taxonomy" id="499986"/>
    <lineage>
        <taxon>Eukaryota</taxon>
        <taxon>Viridiplantae</taxon>
        <taxon>Streptophyta</taxon>
        <taxon>Embryophyta</taxon>
        <taxon>Tracheophyta</taxon>
        <taxon>Spermatophyta</taxon>
        <taxon>Magnoliopsida</taxon>
        <taxon>eudicotyledons</taxon>
        <taxon>Gunneridae</taxon>
        <taxon>Pentapetalae</taxon>
        <taxon>rosids</taxon>
        <taxon>fabids</taxon>
        <taxon>Fabales</taxon>
        <taxon>Fabaceae</taxon>
        <taxon>Caesalpinioideae</taxon>
        <taxon>mimosoid clade</taxon>
        <taxon>Acacieae</taxon>
        <taxon>Acacia</taxon>
    </lineage>
</organism>
<keyword evidence="1" id="KW-0472">Membrane</keyword>
<dbReference type="AlphaFoldDB" id="A0AAE1MG03"/>
<proteinExistence type="predicted"/>
<reference evidence="2" key="1">
    <citation type="submission" date="2023-10" db="EMBL/GenBank/DDBJ databases">
        <title>Chromosome-level genome of the transformable northern wattle, Acacia crassicarpa.</title>
        <authorList>
            <person name="Massaro I."/>
            <person name="Sinha N.R."/>
            <person name="Poethig S."/>
            <person name="Leichty A.R."/>
        </authorList>
    </citation>
    <scope>NUCLEOTIDE SEQUENCE</scope>
    <source>
        <strain evidence="2">Acra3RX</strain>
        <tissue evidence="2">Leaf</tissue>
    </source>
</reference>
<dbReference type="EMBL" id="JAWXYG010000009">
    <property type="protein sequence ID" value="KAK4263770.1"/>
    <property type="molecule type" value="Genomic_DNA"/>
</dbReference>
<protein>
    <submittedName>
        <fullName evidence="2">Uncharacterized protein</fullName>
    </submittedName>
</protein>
<dbReference type="NCBIfam" id="TIGR01571">
    <property type="entry name" value="A_thal_Cys_rich"/>
    <property type="match status" value="1"/>
</dbReference>